<evidence type="ECO:0000313" key="6">
    <source>
        <dbReference type="Proteomes" id="UP000287908"/>
    </source>
</evidence>
<evidence type="ECO:0000313" key="5">
    <source>
        <dbReference type="EMBL" id="RUO77011.1"/>
    </source>
</evidence>
<keyword evidence="6" id="KW-1185">Reference proteome</keyword>
<name>A0A432ZGE1_9GAMM</name>
<sequence length="213" mass="23334">MLQINDLTIFKSGQQLLELGQLAVGPGEIATVMGPSGSGKSTLLRWMLGEPLADFSCSGELWLDQQRIDGLPIHRRQLGLMYQKGDLFPHMSVAENLQFALPRSLSRQQANIKVAEALEHVGLSDKLSAMPDQLSGGEQSRIALLRSLLAEPKAILLDEPFSALDTELRQSIRSWTFAQLAQRQIPAVLVTHDPEDICSDGPVVTLGGKKRND</sequence>
<dbReference type="PANTHER" id="PTHR42781:SF4">
    <property type="entry name" value="SPERMIDINE_PUTRESCINE IMPORT ATP-BINDING PROTEIN POTA"/>
    <property type="match status" value="1"/>
</dbReference>
<dbReference type="InterPro" id="IPR050093">
    <property type="entry name" value="ABC_SmlMolc_Importer"/>
</dbReference>
<dbReference type="EMBL" id="PIQF01000001">
    <property type="protein sequence ID" value="RUO77011.1"/>
    <property type="molecule type" value="Genomic_DNA"/>
</dbReference>
<dbReference type="InterPro" id="IPR003439">
    <property type="entry name" value="ABC_transporter-like_ATP-bd"/>
</dbReference>
<evidence type="ECO:0000256" key="2">
    <source>
        <dbReference type="ARBA" id="ARBA00022741"/>
    </source>
</evidence>
<proteinExistence type="predicted"/>
<accession>A0A432ZGE1</accession>
<dbReference type="InterPro" id="IPR017871">
    <property type="entry name" value="ABC_transporter-like_CS"/>
</dbReference>
<keyword evidence="3 5" id="KW-0067">ATP-binding</keyword>
<dbReference type="SMART" id="SM00382">
    <property type="entry name" value="AAA"/>
    <property type="match status" value="1"/>
</dbReference>
<comment type="caution">
    <text evidence="5">The sequence shown here is derived from an EMBL/GenBank/DDBJ whole genome shotgun (WGS) entry which is preliminary data.</text>
</comment>
<dbReference type="Pfam" id="PF00005">
    <property type="entry name" value="ABC_tran"/>
    <property type="match status" value="1"/>
</dbReference>
<feature type="domain" description="ABC transporter" evidence="4">
    <location>
        <begin position="2"/>
        <end position="210"/>
    </location>
</feature>
<dbReference type="AlphaFoldDB" id="A0A432ZGE1"/>
<dbReference type="OrthoDB" id="9802264at2"/>
<dbReference type="PROSITE" id="PS50893">
    <property type="entry name" value="ABC_TRANSPORTER_2"/>
    <property type="match status" value="1"/>
</dbReference>
<dbReference type="PROSITE" id="PS00211">
    <property type="entry name" value="ABC_TRANSPORTER_1"/>
    <property type="match status" value="1"/>
</dbReference>
<protein>
    <submittedName>
        <fullName evidence="5">ABC transporter ATP-binding protein</fullName>
    </submittedName>
</protein>
<evidence type="ECO:0000256" key="1">
    <source>
        <dbReference type="ARBA" id="ARBA00022448"/>
    </source>
</evidence>
<keyword evidence="1" id="KW-0813">Transport</keyword>
<dbReference type="Gene3D" id="3.40.50.300">
    <property type="entry name" value="P-loop containing nucleotide triphosphate hydrolases"/>
    <property type="match status" value="1"/>
</dbReference>
<dbReference type="GO" id="GO:0016887">
    <property type="term" value="F:ATP hydrolysis activity"/>
    <property type="evidence" value="ECO:0007669"/>
    <property type="project" value="InterPro"/>
</dbReference>
<dbReference type="InterPro" id="IPR003593">
    <property type="entry name" value="AAA+_ATPase"/>
</dbReference>
<organism evidence="5 6">
    <name type="scientific">Idiomarina seosinensis</name>
    <dbReference type="NCBI Taxonomy" id="281739"/>
    <lineage>
        <taxon>Bacteria</taxon>
        <taxon>Pseudomonadati</taxon>
        <taxon>Pseudomonadota</taxon>
        <taxon>Gammaproteobacteria</taxon>
        <taxon>Alteromonadales</taxon>
        <taxon>Idiomarinaceae</taxon>
        <taxon>Idiomarina</taxon>
    </lineage>
</organism>
<dbReference type="InterPro" id="IPR027417">
    <property type="entry name" value="P-loop_NTPase"/>
</dbReference>
<dbReference type="Proteomes" id="UP000287908">
    <property type="component" value="Unassembled WGS sequence"/>
</dbReference>
<dbReference type="PANTHER" id="PTHR42781">
    <property type="entry name" value="SPERMIDINE/PUTRESCINE IMPORT ATP-BINDING PROTEIN POTA"/>
    <property type="match status" value="1"/>
</dbReference>
<dbReference type="SUPFAM" id="SSF52540">
    <property type="entry name" value="P-loop containing nucleoside triphosphate hydrolases"/>
    <property type="match status" value="1"/>
</dbReference>
<evidence type="ECO:0000259" key="4">
    <source>
        <dbReference type="PROSITE" id="PS50893"/>
    </source>
</evidence>
<gene>
    <name evidence="5" type="ORF">CWI81_00455</name>
</gene>
<dbReference type="RefSeq" id="WP_126783282.1">
    <property type="nucleotide sequence ID" value="NZ_PIQF01000001.1"/>
</dbReference>
<keyword evidence="2" id="KW-0547">Nucleotide-binding</keyword>
<reference evidence="5 6" key="1">
    <citation type="journal article" date="2011" name="Front. Microbiol.">
        <title>Genomic signatures of strain selection and enhancement in Bacillus atrophaeus var. globigii, a historical biowarfare simulant.</title>
        <authorList>
            <person name="Gibbons H.S."/>
            <person name="Broomall S.M."/>
            <person name="McNew L.A."/>
            <person name="Daligault H."/>
            <person name="Chapman C."/>
            <person name="Bruce D."/>
            <person name="Karavis M."/>
            <person name="Krepps M."/>
            <person name="McGregor P.A."/>
            <person name="Hong C."/>
            <person name="Park K.H."/>
            <person name="Akmal A."/>
            <person name="Feldman A."/>
            <person name="Lin J.S."/>
            <person name="Chang W.E."/>
            <person name="Higgs B.W."/>
            <person name="Demirev P."/>
            <person name="Lindquist J."/>
            <person name="Liem A."/>
            <person name="Fochler E."/>
            <person name="Read T.D."/>
            <person name="Tapia R."/>
            <person name="Johnson S."/>
            <person name="Bishop-Lilly K.A."/>
            <person name="Detter C."/>
            <person name="Han C."/>
            <person name="Sozhamannan S."/>
            <person name="Rosenzweig C.N."/>
            <person name="Skowronski E.W."/>
        </authorList>
    </citation>
    <scope>NUCLEOTIDE SEQUENCE [LARGE SCALE GENOMIC DNA]</scope>
    <source>
        <strain evidence="5 6">CL-SP19</strain>
    </source>
</reference>
<evidence type="ECO:0000256" key="3">
    <source>
        <dbReference type="ARBA" id="ARBA00022840"/>
    </source>
</evidence>
<dbReference type="GO" id="GO:0005524">
    <property type="term" value="F:ATP binding"/>
    <property type="evidence" value="ECO:0007669"/>
    <property type="project" value="UniProtKB-KW"/>
</dbReference>